<gene>
    <name evidence="4" type="ORF">D6B99_02935</name>
</gene>
<organism evidence="4 5">
    <name type="scientific">Arachidicoccus soli</name>
    <dbReference type="NCBI Taxonomy" id="2341117"/>
    <lineage>
        <taxon>Bacteria</taxon>
        <taxon>Pseudomonadati</taxon>
        <taxon>Bacteroidota</taxon>
        <taxon>Chitinophagia</taxon>
        <taxon>Chitinophagales</taxon>
        <taxon>Chitinophagaceae</taxon>
        <taxon>Arachidicoccus</taxon>
    </lineage>
</organism>
<proteinExistence type="inferred from homology"/>
<dbReference type="EMBL" id="CP032489">
    <property type="protein sequence ID" value="AYD46661.1"/>
    <property type="molecule type" value="Genomic_DNA"/>
</dbReference>
<protein>
    <recommendedName>
        <fullName evidence="2">Phosphoesterase</fullName>
        <ecNumber evidence="2">3.1.4.-</ecNumber>
    </recommendedName>
</protein>
<comment type="cofactor">
    <cofactor evidence="2">
        <name>a divalent metal cation</name>
        <dbReference type="ChEBI" id="CHEBI:60240"/>
    </cofactor>
</comment>
<dbReference type="EC" id="3.1.4.-" evidence="2"/>
<comment type="similarity">
    <text evidence="1 2">Belongs to the metallophosphoesterase superfamily. YfcE family.</text>
</comment>
<evidence type="ECO:0000256" key="1">
    <source>
        <dbReference type="ARBA" id="ARBA00008950"/>
    </source>
</evidence>
<dbReference type="Pfam" id="PF12850">
    <property type="entry name" value="Metallophos_2"/>
    <property type="match status" value="1"/>
</dbReference>
<dbReference type="InterPro" id="IPR029052">
    <property type="entry name" value="Metallo-depent_PP-like"/>
</dbReference>
<dbReference type="InterPro" id="IPR000979">
    <property type="entry name" value="Phosphodiesterase_MJ0936/Vps29"/>
</dbReference>
<dbReference type="GO" id="GO:0046872">
    <property type="term" value="F:metal ion binding"/>
    <property type="evidence" value="ECO:0007669"/>
    <property type="project" value="UniProtKB-KW"/>
</dbReference>
<keyword evidence="2" id="KW-0479">Metal-binding</keyword>
<evidence type="ECO:0000259" key="3">
    <source>
        <dbReference type="Pfam" id="PF12850"/>
    </source>
</evidence>
<dbReference type="Gene3D" id="3.60.21.10">
    <property type="match status" value="1"/>
</dbReference>
<dbReference type="SUPFAM" id="SSF56300">
    <property type="entry name" value="Metallo-dependent phosphatases"/>
    <property type="match status" value="1"/>
</dbReference>
<sequence>MTKIGLLSDTHSYLPENVFKHFEDCDEIWHAGDVGDATILKSLRDFKPLRGVYGNIDGQKVRAEFPLENIFYCEEVKVLLKHIGGYPGRYAPGVRDLIKKEKPQLFISGHSHILKIIYDEKLHCLHMNPGACGKQGWHQVQTLIKFVIDKKEIKDCLVIELGKKLKNESEPKF</sequence>
<dbReference type="GO" id="GO:0016787">
    <property type="term" value="F:hydrolase activity"/>
    <property type="evidence" value="ECO:0007669"/>
    <property type="project" value="UniProtKB-UniRule"/>
</dbReference>
<feature type="domain" description="Calcineurin-like phosphoesterase" evidence="3">
    <location>
        <begin position="3"/>
        <end position="145"/>
    </location>
</feature>
<dbReference type="InterPro" id="IPR024654">
    <property type="entry name" value="Calcineurin-like_PHP_lpxH"/>
</dbReference>
<dbReference type="RefSeq" id="WP_119984916.1">
    <property type="nucleotide sequence ID" value="NZ_CP032489.1"/>
</dbReference>
<reference evidence="4 5" key="1">
    <citation type="submission" date="2018-09" db="EMBL/GenBank/DDBJ databases">
        <title>Arachidicoccus sp. nov., a bacterium isolated from soil.</title>
        <authorList>
            <person name="Weon H.-Y."/>
            <person name="Kwon S.-W."/>
            <person name="Lee S.A."/>
        </authorList>
    </citation>
    <scope>NUCLEOTIDE SEQUENCE [LARGE SCALE GENOMIC DNA]</scope>
    <source>
        <strain evidence="4 5">KIS59-12</strain>
    </source>
</reference>
<accession>A0A386HMD8</accession>
<evidence type="ECO:0000313" key="4">
    <source>
        <dbReference type="EMBL" id="AYD46661.1"/>
    </source>
</evidence>
<evidence type="ECO:0000313" key="5">
    <source>
        <dbReference type="Proteomes" id="UP000266118"/>
    </source>
</evidence>
<dbReference type="Proteomes" id="UP000266118">
    <property type="component" value="Chromosome"/>
</dbReference>
<dbReference type="AlphaFoldDB" id="A0A386HMD8"/>
<dbReference type="OrthoDB" id="9785951at2"/>
<dbReference type="KEGG" id="ark:D6B99_02935"/>
<dbReference type="NCBIfam" id="TIGR00040">
    <property type="entry name" value="yfcE"/>
    <property type="match status" value="1"/>
</dbReference>
<keyword evidence="5" id="KW-1185">Reference proteome</keyword>
<evidence type="ECO:0000256" key="2">
    <source>
        <dbReference type="RuleBase" id="RU362039"/>
    </source>
</evidence>
<name>A0A386HMD8_9BACT</name>